<reference evidence="1" key="1">
    <citation type="submission" date="2016-07" db="EMBL/GenBank/DDBJ databases">
        <title>Microvirga ossetica sp. nov. a new species of rhizobia isolated from root nodules of the legume species Vicia alpestris Steven originated from North Ossetia region in the Caucasus.</title>
        <authorList>
            <person name="Safronova V.I."/>
            <person name="Kuznetsova I.G."/>
            <person name="Sazanova A.L."/>
            <person name="Belimov A."/>
            <person name="Andronov E."/>
            <person name="Osledkin Y.S."/>
            <person name="Onishchuk O.P."/>
            <person name="Kurchak O.N."/>
            <person name="Shaposhnikov A.I."/>
            <person name="Willems A."/>
            <person name="Tikhonovich I.A."/>
        </authorList>
    </citation>
    <scope>NUCLEOTIDE SEQUENCE [LARGE SCALE GENOMIC DNA]</scope>
    <source>
        <strain evidence="1">V5/3M</strain>
        <plasmid evidence="1">unnamed5</plasmid>
    </source>
</reference>
<evidence type="ECO:0000313" key="1">
    <source>
        <dbReference type="EMBL" id="ANY85549.1"/>
    </source>
</evidence>
<dbReference type="KEGG" id="moc:BB934_45875"/>
<geneLocation type="plasmid" evidence="1">
    <name>unnamed5</name>
</geneLocation>
<proteinExistence type="predicted"/>
<gene>
    <name evidence="1" type="ORF">BB934_45875</name>
</gene>
<organism evidence="1">
    <name type="scientific">Microvirga ossetica</name>
    <dbReference type="NCBI Taxonomy" id="1882682"/>
    <lineage>
        <taxon>Bacteria</taxon>
        <taxon>Pseudomonadati</taxon>
        <taxon>Pseudomonadota</taxon>
        <taxon>Alphaproteobacteria</taxon>
        <taxon>Hyphomicrobiales</taxon>
        <taxon>Methylobacteriaceae</taxon>
        <taxon>Microvirga</taxon>
    </lineage>
</organism>
<name>A0A1B2EZY1_9HYPH</name>
<sequence length="88" mass="9928">MFGTIQAEAAARKITPAEYVTWAVAKARDVDALIAEVQKDRGELQFQRRDRELVTVLVDLVADVFAADAKQHEQWQDQVLNHEATPSH</sequence>
<keyword evidence="1" id="KW-0614">Plasmid</keyword>
<dbReference type="AlphaFoldDB" id="A0A1B2EZY1"/>
<dbReference type="EMBL" id="CP016621">
    <property type="protein sequence ID" value="ANY85549.1"/>
    <property type="molecule type" value="Genomic_DNA"/>
</dbReference>
<accession>A0A1B2EZY1</accession>
<dbReference type="RefSeq" id="WP_099516320.1">
    <property type="nucleotide sequence ID" value="NZ_CP016621.1"/>
</dbReference>
<protein>
    <submittedName>
        <fullName evidence="1">Uncharacterized protein</fullName>
    </submittedName>
</protein>